<feature type="transmembrane region" description="Helical" evidence="16">
    <location>
        <begin position="281"/>
        <end position="298"/>
    </location>
</feature>
<evidence type="ECO:0000256" key="8">
    <source>
        <dbReference type="ARBA" id="ARBA00023136"/>
    </source>
</evidence>
<feature type="domain" description="Neurotransmitter-gated ion-channel transmembrane" evidence="19">
    <location>
        <begin position="253"/>
        <end position="495"/>
    </location>
</feature>
<evidence type="ECO:0000256" key="13">
    <source>
        <dbReference type="ARBA" id="ARBA00023286"/>
    </source>
</evidence>
<evidence type="ECO:0000256" key="15">
    <source>
        <dbReference type="ARBA" id="ARBA00034104"/>
    </source>
</evidence>
<sequence length="510" mass="59001">MFFCGPDFDLPLIGWLIFIACLPRTVSPNKTWLLEDRLERQILIGYNKDIRPRHQDKNILPVTFGVALTQIISLDERYQILTTNCWLNLMWVDDKLKWDPVQFENLTQLLVPVEKIWKPDILLFNTADAAYYQRSISTNVILHHTGNVTWLISSIFKSTCELDVRNFPFDQQKCQLKFASWTYNADELNLMLITADGDLSSYVRSGEWDLMSMTAHTDLVVYNRSTIRTAPHPQITISLVMRRRPLFYVFTYLIPCFGATFFVLLGFVLPGECSEKVFLDIKVLLSLVLFFFTVGEVMPPTALNIPLISLYYVISMLFVSLATGVQVWTLNLHYRGSRGQKLPAVLKLLSLFKKKVPVELVRSTSLENPVNERTDLVREDLDNKDFNRHFGERTRPKPASPLKKVTSPLRRGRHGFQQSAAPKFLNHYRTDLDVFEKRLSKILNSVCEMIDKSERRITHLQYVHELTTSWQNMVAVTMDRILLTVFTLAILTVFLVLYLCVSYDQQDPAN</sequence>
<evidence type="ECO:0000256" key="7">
    <source>
        <dbReference type="ARBA" id="ARBA00023065"/>
    </source>
</evidence>
<evidence type="ECO:0000256" key="3">
    <source>
        <dbReference type="ARBA" id="ARBA00022475"/>
    </source>
</evidence>
<evidence type="ECO:0000256" key="4">
    <source>
        <dbReference type="ARBA" id="ARBA00022692"/>
    </source>
</evidence>
<feature type="region of interest" description="Disordered" evidence="17">
    <location>
        <begin position="387"/>
        <end position="406"/>
    </location>
</feature>
<dbReference type="SUPFAM" id="SSF90112">
    <property type="entry name" value="Neurotransmitter-gated ion-channel transmembrane pore"/>
    <property type="match status" value="1"/>
</dbReference>
<evidence type="ECO:0000256" key="6">
    <source>
        <dbReference type="ARBA" id="ARBA00023018"/>
    </source>
</evidence>
<reference evidence="20 21" key="1">
    <citation type="journal article" date="2016" name="Nat. Commun.">
        <title>Extremotolerant tardigrade genome and improved radiotolerance of human cultured cells by tardigrade-unique protein.</title>
        <authorList>
            <person name="Hashimoto T."/>
            <person name="Horikawa D.D."/>
            <person name="Saito Y."/>
            <person name="Kuwahara H."/>
            <person name="Kozuka-Hata H."/>
            <person name="Shin-I T."/>
            <person name="Minakuchi Y."/>
            <person name="Ohishi K."/>
            <person name="Motoyama A."/>
            <person name="Aizu T."/>
            <person name="Enomoto A."/>
            <person name="Kondo K."/>
            <person name="Tanaka S."/>
            <person name="Hara Y."/>
            <person name="Koshikawa S."/>
            <person name="Sagara H."/>
            <person name="Miura T."/>
            <person name="Yokobori S."/>
            <person name="Miyagawa K."/>
            <person name="Suzuki Y."/>
            <person name="Kubo T."/>
            <person name="Oyama M."/>
            <person name="Kohara Y."/>
            <person name="Fujiyama A."/>
            <person name="Arakawa K."/>
            <person name="Katayama T."/>
            <person name="Toyoda A."/>
            <person name="Kunieda T."/>
        </authorList>
    </citation>
    <scope>NUCLEOTIDE SEQUENCE [LARGE SCALE GENOMIC DNA]</scope>
    <source>
        <strain evidence="20 21">YOKOZUNA-1</strain>
    </source>
</reference>
<feature type="transmembrane region" description="Helical" evidence="16">
    <location>
        <begin position="246"/>
        <end position="269"/>
    </location>
</feature>
<dbReference type="Pfam" id="PF02931">
    <property type="entry name" value="Neur_chan_LBD"/>
    <property type="match status" value="1"/>
</dbReference>
<dbReference type="Gene3D" id="2.70.170.10">
    <property type="entry name" value="Neurotransmitter-gated ion-channel ligand-binding domain"/>
    <property type="match status" value="1"/>
</dbReference>
<dbReference type="Gene3D" id="1.20.58.390">
    <property type="entry name" value="Neurotransmitter-gated ion-channel transmembrane domain"/>
    <property type="match status" value="1"/>
</dbReference>
<keyword evidence="13" id="KW-1071">Ligand-gated ion channel</keyword>
<keyword evidence="6" id="KW-0770">Synapse</keyword>
<dbReference type="PROSITE" id="PS00236">
    <property type="entry name" value="NEUROTR_ION_CHANNEL"/>
    <property type="match status" value="1"/>
</dbReference>
<keyword evidence="11" id="KW-0325">Glycoprotein</keyword>
<keyword evidence="7 16" id="KW-0406">Ion transport</keyword>
<dbReference type="CDD" id="cd19051">
    <property type="entry name" value="LGIC_TM_cation"/>
    <property type="match status" value="1"/>
</dbReference>
<keyword evidence="21" id="KW-1185">Reference proteome</keyword>
<dbReference type="EMBL" id="BDGG01000008">
    <property type="protein sequence ID" value="GAV02416.1"/>
    <property type="molecule type" value="Genomic_DNA"/>
</dbReference>
<evidence type="ECO:0000313" key="20">
    <source>
        <dbReference type="EMBL" id="GAV02416.1"/>
    </source>
</evidence>
<gene>
    <name evidence="20" type="primary">RvY_12986-1</name>
    <name evidence="20" type="synonym">RvY_12986.1</name>
    <name evidence="20" type="ORF">RvY_12986</name>
</gene>
<feature type="transmembrane region" description="Helical" evidence="16">
    <location>
        <begin position="481"/>
        <end position="501"/>
    </location>
</feature>
<accession>A0A1D1VNL5</accession>
<dbReference type="InterPro" id="IPR038050">
    <property type="entry name" value="Neuro_actylchol_rec"/>
</dbReference>
<dbReference type="PRINTS" id="PR00252">
    <property type="entry name" value="NRIONCHANNEL"/>
</dbReference>
<keyword evidence="14 16" id="KW-0407">Ion channel</keyword>
<feature type="domain" description="Neurotransmitter-gated ion-channel ligand-binding" evidence="18">
    <location>
        <begin position="36"/>
        <end position="245"/>
    </location>
</feature>
<dbReference type="InterPro" id="IPR006202">
    <property type="entry name" value="Neur_chan_lig-bd"/>
</dbReference>
<dbReference type="AlphaFoldDB" id="A0A1D1VNL5"/>
<evidence type="ECO:0000256" key="17">
    <source>
        <dbReference type="SAM" id="MobiDB-lite"/>
    </source>
</evidence>
<keyword evidence="10" id="KW-0675">Receptor</keyword>
<dbReference type="CDD" id="cd18997">
    <property type="entry name" value="LGIC_ECD_nAChR"/>
    <property type="match status" value="1"/>
</dbReference>
<keyword evidence="4 16" id="KW-0812">Transmembrane</keyword>
<evidence type="ECO:0000256" key="2">
    <source>
        <dbReference type="ARBA" id="ARBA00022448"/>
    </source>
</evidence>
<dbReference type="STRING" id="947166.A0A1D1VNL5"/>
<dbReference type="OrthoDB" id="5975154at2759"/>
<dbReference type="Pfam" id="PF02932">
    <property type="entry name" value="Neur_chan_memb"/>
    <property type="match status" value="1"/>
</dbReference>
<keyword evidence="12" id="KW-0628">Postsynaptic cell membrane</keyword>
<dbReference type="GO" id="GO:0045211">
    <property type="term" value="C:postsynaptic membrane"/>
    <property type="evidence" value="ECO:0007669"/>
    <property type="project" value="UniProtKB-SubCell"/>
</dbReference>
<organism evidence="20 21">
    <name type="scientific">Ramazzottius varieornatus</name>
    <name type="common">Water bear</name>
    <name type="synonym">Tardigrade</name>
    <dbReference type="NCBI Taxonomy" id="947166"/>
    <lineage>
        <taxon>Eukaryota</taxon>
        <taxon>Metazoa</taxon>
        <taxon>Ecdysozoa</taxon>
        <taxon>Tardigrada</taxon>
        <taxon>Eutardigrada</taxon>
        <taxon>Parachela</taxon>
        <taxon>Hypsibioidea</taxon>
        <taxon>Ramazzottiidae</taxon>
        <taxon>Ramazzottius</taxon>
    </lineage>
</organism>
<feature type="transmembrane region" description="Helical" evidence="16">
    <location>
        <begin position="310"/>
        <end position="332"/>
    </location>
</feature>
<dbReference type="Proteomes" id="UP000186922">
    <property type="component" value="Unassembled WGS sequence"/>
</dbReference>
<name>A0A1D1VNL5_RAMVA</name>
<evidence type="ECO:0000256" key="5">
    <source>
        <dbReference type="ARBA" id="ARBA00022989"/>
    </source>
</evidence>
<keyword evidence="8 16" id="KW-0472">Membrane</keyword>
<dbReference type="FunFam" id="2.70.170.10:FF:000016">
    <property type="entry name" value="Nicotinic acetylcholine receptor subunit"/>
    <property type="match status" value="1"/>
</dbReference>
<dbReference type="GO" id="GO:0004888">
    <property type="term" value="F:transmembrane signaling receptor activity"/>
    <property type="evidence" value="ECO:0007669"/>
    <property type="project" value="InterPro"/>
</dbReference>
<dbReference type="InterPro" id="IPR036719">
    <property type="entry name" value="Neuro-gated_channel_TM_sf"/>
</dbReference>
<dbReference type="InterPro" id="IPR018000">
    <property type="entry name" value="Neurotransmitter_ion_chnl_CS"/>
</dbReference>
<comment type="similarity">
    <text evidence="1">Belongs to the ligand-gated ion channel (TC 1.A.9) family. Acetylcholine receptor (TC 1.A.9.1) subfamily.</text>
</comment>
<keyword evidence="2 16" id="KW-0813">Transport</keyword>
<dbReference type="InterPro" id="IPR006029">
    <property type="entry name" value="Neurotrans-gated_channel_TM"/>
</dbReference>
<proteinExistence type="inferred from homology"/>
<comment type="caution">
    <text evidence="20">The sequence shown here is derived from an EMBL/GenBank/DDBJ whole genome shotgun (WGS) entry which is preliminary data.</text>
</comment>
<evidence type="ECO:0000259" key="19">
    <source>
        <dbReference type="Pfam" id="PF02932"/>
    </source>
</evidence>
<evidence type="ECO:0000256" key="12">
    <source>
        <dbReference type="ARBA" id="ARBA00023257"/>
    </source>
</evidence>
<dbReference type="GO" id="GO:0022848">
    <property type="term" value="F:acetylcholine-gated monoatomic cation-selective channel activity"/>
    <property type="evidence" value="ECO:0007669"/>
    <property type="project" value="InterPro"/>
</dbReference>
<evidence type="ECO:0000256" key="14">
    <source>
        <dbReference type="ARBA" id="ARBA00023303"/>
    </source>
</evidence>
<evidence type="ECO:0000313" key="21">
    <source>
        <dbReference type="Proteomes" id="UP000186922"/>
    </source>
</evidence>
<evidence type="ECO:0000256" key="1">
    <source>
        <dbReference type="ARBA" id="ARBA00009237"/>
    </source>
</evidence>
<protein>
    <recommendedName>
        <fullName evidence="22">Neurotransmitter-gated ion-channel ligand-binding domain-containing protein</fullName>
    </recommendedName>
</protein>
<evidence type="ECO:0000256" key="10">
    <source>
        <dbReference type="ARBA" id="ARBA00023170"/>
    </source>
</evidence>
<comment type="subcellular location">
    <subcellularLocation>
        <location evidence="15">Postsynaptic cell membrane</location>
        <topology evidence="15">Multi-pass membrane protein</topology>
    </subcellularLocation>
</comment>
<keyword evidence="5 16" id="KW-1133">Transmembrane helix</keyword>
<evidence type="ECO:0000259" key="18">
    <source>
        <dbReference type="Pfam" id="PF02931"/>
    </source>
</evidence>
<evidence type="ECO:0000256" key="9">
    <source>
        <dbReference type="ARBA" id="ARBA00023157"/>
    </source>
</evidence>
<keyword evidence="3" id="KW-1003">Cell membrane</keyword>
<dbReference type="InterPro" id="IPR036734">
    <property type="entry name" value="Neur_chan_lig-bd_sf"/>
</dbReference>
<dbReference type="PANTHER" id="PTHR18945">
    <property type="entry name" value="NEUROTRANSMITTER GATED ION CHANNEL"/>
    <property type="match status" value="1"/>
</dbReference>
<evidence type="ECO:0000256" key="16">
    <source>
        <dbReference type="RuleBase" id="RU000687"/>
    </source>
</evidence>
<dbReference type="PRINTS" id="PR00254">
    <property type="entry name" value="NICOTINICR"/>
</dbReference>
<dbReference type="InterPro" id="IPR006201">
    <property type="entry name" value="Neur_channel"/>
</dbReference>
<dbReference type="SUPFAM" id="SSF63712">
    <property type="entry name" value="Nicotinic receptor ligand binding domain-like"/>
    <property type="match status" value="1"/>
</dbReference>
<evidence type="ECO:0000256" key="11">
    <source>
        <dbReference type="ARBA" id="ARBA00023180"/>
    </source>
</evidence>
<evidence type="ECO:0008006" key="22">
    <source>
        <dbReference type="Google" id="ProtNLM"/>
    </source>
</evidence>
<keyword evidence="9" id="KW-1015">Disulfide bond</keyword>
<dbReference type="InterPro" id="IPR002394">
    <property type="entry name" value="Nicotinic_acetylcholine_rcpt"/>
</dbReference>